<dbReference type="RefSeq" id="WP_112884308.1">
    <property type="nucleotide sequence ID" value="NZ_QLUW01000004.1"/>
</dbReference>
<dbReference type="SUPFAM" id="SSF46785">
    <property type="entry name" value="Winged helix' DNA-binding domain"/>
    <property type="match status" value="1"/>
</dbReference>
<dbReference type="OrthoDB" id="9781958at2"/>
<dbReference type="AlphaFoldDB" id="A0A328TVJ7"/>
<dbReference type="InterPro" id="IPR036390">
    <property type="entry name" value="WH_DNA-bd_sf"/>
</dbReference>
<feature type="domain" description="HTH arsR-type" evidence="2">
    <location>
        <begin position="14"/>
        <end position="83"/>
    </location>
</feature>
<evidence type="ECO:0000313" key="4">
    <source>
        <dbReference type="Proteomes" id="UP000249260"/>
    </source>
</evidence>
<accession>A0A328TVJ7</accession>
<dbReference type="SMART" id="SM00418">
    <property type="entry name" value="HTH_ARSR"/>
    <property type="match status" value="1"/>
</dbReference>
<proteinExistence type="predicted"/>
<organism evidence="3 4">
    <name type="scientific">Paenibacillus montanisoli</name>
    <dbReference type="NCBI Taxonomy" id="2081970"/>
    <lineage>
        <taxon>Bacteria</taxon>
        <taxon>Bacillati</taxon>
        <taxon>Bacillota</taxon>
        <taxon>Bacilli</taxon>
        <taxon>Bacillales</taxon>
        <taxon>Paenibacillaceae</taxon>
        <taxon>Paenibacillus</taxon>
    </lineage>
</organism>
<reference evidence="3 4" key="1">
    <citation type="submission" date="2018-06" db="EMBL/GenBank/DDBJ databases">
        <title>Paenibacillus montanisoli sp. nov., isolated from mountain area soil.</title>
        <authorList>
            <person name="Wu M."/>
        </authorList>
    </citation>
    <scope>NUCLEOTIDE SEQUENCE [LARGE SCALE GENOMIC DNA]</scope>
    <source>
        <strain evidence="3 4">RA17</strain>
    </source>
</reference>
<dbReference type="CDD" id="cd00090">
    <property type="entry name" value="HTH_ARSR"/>
    <property type="match status" value="1"/>
</dbReference>
<evidence type="ECO:0000313" key="3">
    <source>
        <dbReference type="EMBL" id="RAP74519.1"/>
    </source>
</evidence>
<dbReference type="InterPro" id="IPR011991">
    <property type="entry name" value="ArsR-like_HTH"/>
</dbReference>
<dbReference type="EMBL" id="QLUW01000004">
    <property type="protein sequence ID" value="RAP74519.1"/>
    <property type="molecule type" value="Genomic_DNA"/>
</dbReference>
<evidence type="ECO:0000259" key="2">
    <source>
        <dbReference type="SMART" id="SM00418"/>
    </source>
</evidence>
<keyword evidence="4" id="KW-1185">Reference proteome</keyword>
<comment type="caution">
    <text evidence="3">The sequence shown here is derived from an EMBL/GenBank/DDBJ whole genome shotgun (WGS) entry which is preliminary data.</text>
</comment>
<keyword evidence="1" id="KW-0238">DNA-binding</keyword>
<gene>
    <name evidence="3" type="ORF">DL346_20875</name>
</gene>
<dbReference type="Proteomes" id="UP000249260">
    <property type="component" value="Unassembled WGS sequence"/>
</dbReference>
<dbReference type="Gene3D" id="1.10.10.10">
    <property type="entry name" value="Winged helix-like DNA-binding domain superfamily/Winged helix DNA-binding domain"/>
    <property type="match status" value="1"/>
</dbReference>
<dbReference type="GO" id="GO:0003700">
    <property type="term" value="F:DNA-binding transcription factor activity"/>
    <property type="evidence" value="ECO:0007669"/>
    <property type="project" value="InterPro"/>
</dbReference>
<evidence type="ECO:0000256" key="1">
    <source>
        <dbReference type="ARBA" id="ARBA00023125"/>
    </source>
</evidence>
<dbReference type="InterPro" id="IPR001845">
    <property type="entry name" value="HTH_ArsR_DNA-bd_dom"/>
</dbReference>
<dbReference type="Pfam" id="PF13412">
    <property type="entry name" value="HTH_24"/>
    <property type="match status" value="1"/>
</dbReference>
<name>A0A328TVJ7_9BACL</name>
<dbReference type="InterPro" id="IPR036388">
    <property type="entry name" value="WH-like_DNA-bd_sf"/>
</dbReference>
<dbReference type="GO" id="GO:0003677">
    <property type="term" value="F:DNA binding"/>
    <property type="evidence" value="ECO:0007669"/>
    <property type="project" value="UniProtKB-KW"/>
</dbReference>
<protein>
    <submittedName>
        <fullName evidence="3">Transcriptional regulator</fullName>
    </submittedName>
</protein>
<sequence>MLELSINEPDQLVKVAHALSSHTRLNIIKLLLNYNNLNVNEIGEKLGIPVSTAGVNVKVLEDAGLILTEILPASRGAMKVCKRNFDDVRLILNPIAGYRNKDQVYEIEMPIGHFVDIDVQPTCGIANSAAMIIPEDDPSSFFFPECRTAEMIWFRQGSIEYRFPRALPRNVDVKTIEFSLELCSEAPNFNNDWPSDITIWINNVEIGTWTSPGDFGDHRGKNNPEWWHDSSTQYGLLKTFRVDKHRSTVDNQKISDVTLQDLKLDEAPFIRFKVGVKPDADNKGGINLFGRGFGDHEQDIIMKVLYEAPVSD</sequence>